<accession>A0A517XS23</accession>
<evidence type="ECO:0000313" key="1">
    <source>
        <dbReference type="EMBL" id="QDU20310.1"/>
    </source>
</evidence>
<dbReference type="InterPro" id="IPR026406">
    <property type="entry name" value="Ver/Plancto_CHP"/>
</dbReference>
<dbReference type="RefSeq" id="WP_202920824.1">
    <property type="nucleotide sequence ID" value="NZ_CP036273.1"/>
</dbReference>
<keyword evidence="2" id="KW-1185">Reference proteome</keyword>
<proteinExistence type="predicted"/>
<protein>
    <submittedName>
        <fullName evidence="1">Uncharacterized protein</fullName>
    </submittedName>
</protein>
<dbReference type="KEGG" id="uli:ETAA1_22570"/>
<sequence length="135" mass="15485">MDAKLLELTRTDPRYAYEAYEFVCEAVGFTQDRLGRTDVEAGEDENHVSGEELLRGACAMAVRDFGLMAPVVFRRWGIRTTDDFGTLVFKLIEANRLSRSDDDDPEDFREVFDIEKVLLDGFELTIGDRPRRGER</sequence>
<reference evidence="1 2" key="1">
    <citation type="submission" date="2019-02" db="EMBL/GenBank/DDBJ databases">
        <title>Deep-cultivation of Planctomycetes and their phenomic and genomic characterization uncovers novel biology.</title>
        <authorList>
            <person name="Wiegand S."/>
            <person name="Jogler M."/>
            <person name="Boedeker C."/>
            <person name="Pinto D."/>
            <person name="Vollmers J."/>
            <person name="Rivas-Marin E."/>
            <person name="Kohn T."/>
            <person name="Peeters S.H."/>
            <person name="Heuer A."/>
            <person name="Rast P."/>
            <person name="Oberbeckmann S."/>
            <person name="Bunk B."/>
            <person name="Jeske O."/>
            <person name="Meyerdierks A."/>
            <person name="Storesund J.E."/>
            <person name="Kallscheuer N."/>
            <person name="Luecker S."/>
            <person name="Lage O.M."/>
            <person name="Pohl T."/>
            <person name="Merkel B.J."/>
            <person name="Hornburger P."/>
            <person name="Mueller R.-W."/>
            <person name="Bruemmer F."/>
            <person name="Labrenz M."/>
            <person name="Spormann A.M."/>
            <person name="Op den Camp H."/>
            <person name="Overmann J."/>
            <person name="Amann R."/>
            <person name="Jetten M.S.M."/>
            <person name="Mascher T."/>
            <person name="Medema M.H."/>
            <person name="Devos D.P."/>
            <person name="Kaster A.-K."/>
            <person name="Ovreas L."/>
            <person name="Rohde M."/>
            <person name="Galperin M.Y."/>
            <person name="Jogler C."/>
        </authorList>
    </citation>
    <scope>NUCLEOTIDE SEQUENCE [LARGE SCALE GENOMIC DNA]</scope>
    <source>
        <strain evidence="1 2">ETA_A1</strain>
    </source>
</reference>
<evidence type="ECO:0000313" key="2">
    <source>
        <dbReference type="Proteomes" id="UP000319576"/>
    </source>
</evidence>
<organism evidence="1 2">
    <name type="scientific">Urbifossiella limnaea</name>
    <dbReference type="NCBI Taxonomy" id="2528023"/>
    <lineage>
        <taxon>Bacteria</taxon>
        <taxon>Pseudomonadati</taxon>
        <taxon>Planctomycetota</taxon>
        <taxon>Planctomycetia</taxon>
        <taxon>Gemmatales</taxon>
        <taxon>Gemmataceae</taxon>
        <taxon>Urbifossiella</taxon>
    </lineage>
</organism>
<dbReference type="EMBL" id="CP036273">
    <property type="protein sequence ID" value="QDU20310.1"/>
    <property type="molecule type" value="Genomic_DNA"/>
</dbReference>
<dbReference type="Proteomes" id="UP000319576">
    <property type="component" value="Chromosome"/>
</dbReference>
<name>A0A517XS23_9BACT</name>
<dbReference type="AlphaFoldDB" id="A0A517XS23"/>
<dbReference type="NCBIfam" id="TIGR04138">
    <property type="entry name" value="Plancto_Ver_chp"/>
    <property type="match status" value="1"/>
</dbReference>
<gene>
    <name evidence="1" type="ORF">ETAA1_22570</name>
</gene>